<organism evidence="1 2">
    <name type="scientific">Pseudorhodoplanes sinuspersici</name>
    <dbReference type="NCBI Taxonomy" id="1235591"/>
    <lineage>
        <taxon>Bacteria</taxon>
        <taxon>Pseudomonadati</taxon>
        <taxon>Pseudomonadota</taxon>
        <taxon>Alphaproteobacteria</taxon>
        <taxon>Hyphomicrobiales</taxon>
        <taxon>Pseudorhodoplanes</taxon>
    </lineage>
</organism>
<dbReference type="KEGG" id="psin:CAK95_22545"/>
<proteinExistence type="predicted"/>
<reference evidence="1 2" key="1">
    <citation type="submission" date="2017-05" db="EMBL/GenBank/DDBJ databases">
        <title>Full genome sequence of Pseudorhodoplanes sinuspersici.</title>
        <authorList>
            <person name="Dastgheib S.M.M."/>
            <person name="Shavandi M."/>
            <person name="Tirandaz H."/>
        </authorList>
    </citation>
    <scope>NUCLEOTIDE SEQUENCE [LARGE SCALE GENOMIC DNA]</scope>
    <source>
        <strain evidence="1 2">RIPI110</strain>
    </source>
</reference>
<dbReference type="OrthoDB" id="9790710at2"/>
<dbReference type="SUPFAM" id="SSF53756">
    <property type="entry name" value="UDP-Glycosyltransferase/glycogen phosphorylase"/>
    <property type="match status" value="1"/>
</dbReference>
<sequence length="406" mass="44533">MTKSFVHRAWRKIPHSWRQRFFDEVTPVVAPRPSLHPKGGMPIGIAGWFSSASGLGEGARLGYRALETSGLQPTAYDLSAAFAQNDLPGAIMTRPLEPGTGGSLIAHINGPYLPYAMCMLGRRQIAGRRIIGYWAWELPRLSDAWRPALSFVHEIWVPSRFTQSAIADATDLPVHVVPHPLSEIEMPSSRRQDFGLPDNALIVLNSFHIGSNFARKNPIAAINAFRRAFGDRSDRILVIKLSDPGNVPWARQELNAAIAGAPNIRVIERTLSSKEMTGLMALADIVISTHRSEGFGLICAEAMRLGKPVIATGWSGNLDFMNEENSALLPYKLIPVADRDNAFDSESQQWADPDVDAAARWLTQLADDPDLRQRMGTKAAKDIAAYLSPTHFAKTVSGLLAAGERQ</sequence>
<protein>
    <submittedName>
        <fullName evidence="1">Uncharacterized protein</fullName>
    </submittedName>
</protein>
<dbReference type="RefSeq" id="WP_086089966.1">
    <property type="nucleotide sequence ID" value="NZ_CP021112.1"/>
</dbReference>
<dbReference type="CDD" id="cd03801">
    <property type="entry name" value="GT4_PimA-like"/>
    <property type="match status" value="1"/>
</dbReference>
<dbReference type="PANTHER" id="PTHR46656">
    <property type="entry name" value="PUTATIVE-RELATED"/>
    <property type="match status" value="1"/>
</dbReference>
<evidence type="ECO:0000313" key="2">
    <source>
        <dbReference type="Proteomes" id="UP000194137"/>
    </source>
</evidence>
<dbReference type="AlphaFoldDB" id="A0A1W6ZXU1"/>
<accession>A0A1W6ZXU1</accession>
<evidence type="ECO:0000313" key="1">
    <source>
        <dbReference type="EMBL" id="ARQ01575.1"/>
    </source>
</evidence>
<dbReference type="Gene3D" id="3.40.50.2000">
    <property type="entry name" value="Glycogen Phosphorylase B"/>
    <property type="match status" value="1"/>
</dbReference>
<keyword evidence="2" id="KW-1185">Reference proteome</keyword>
<dbReference type="STRING" id="1235591.CAK95_22545"/>
<dbReference type="EMBL" id="CP021112">
    <property type="protein sequence ID" value="ARQ01575.1"/>
    <property type="molecule type" value="Genomic_DNA"/>
</dbReference>
<gene>
    <name evidence="1" type="ORF">CAK95_22545</name>
</gene>
<dbReference type="Pfam" id="PF20706">
    <property type="entry name" value="GT4-conflict"/>
    <property type="match status" value="1"/>
</dbReference>
<dbReference type="Proteomes" id="UP000194137">
    <property type="component" value="Chromosome"/>
</dbReference>
<dbReference type="PANTHER" id="PTHR46656:SF3">
    <property type="entry name" value="PUTATIVE-RELATED"/>
    <property type="match status" value="1"/>
</dbReference>
<name>A0A1W6ZXU1_9HYPH</name>